<feature type="transmembrane region" description="Helical" evidence="1">
    <location>
        <begin position="730"/>
        <end position="750"/>
    </location>
</feature>
<sequence length="905" mass="97970">MPAQPIPVPTSRLVALFLVSCGLLLVQVALTKIFSIVLWYHFGFLVISLAMLGFATSGVWLSRRPELLEQGSSLLARLSSSAALVMCLSLWLVTHTQVNVSSLIQDHNEGALLAVIAAVGLPFFFLGGAVSATLTVHRASAGKVYSANLLGSGLGCALAVVLFDGLHLSATDVVLSSALLVAIGAVGFSLTAPMRARIVPVLVTVGLVALFAVQGRHDWLRLVAPDDKPLARVEQWEEDHNLRKATLLSGEEVFFSEYTLDPVAMAFDVVTPYGEKRRVTAAEVGWNPGEEIPLENASLVEFTKWTSLSRVDAFTWPFRRDPWGLWGLSSQYKGDYPRQKGITIDSWAMTNVMEWDRAAGDGRPPEILEYLPAGLVHRIKPAAEILCIGAGGGMDLLTALRFGASKVVGVEINPSVVESVRTCFLEFQGGMYDPENPTAGVEINIAEGRHYLERDERLYDVVQLSGVDTASTTQAGAFSLSENFLYTAEAFATYLERTRDDGFVTLTRWVLPDEDGFPRNTLRLFTMAWGALADAGIADPGQHIYLVQSQGFSVIIFGKTPFTDAQLATLDAESERLDFGALYHPRHPSEYVNPYTKGVVTNWYDEFAAAPDKQAFFDDYRYDVVPPTDDRPFFFETSRFEQLLEKSSFFNPLGGVTAHGILVVLFGLVLLAGWFFVLMPLRRLGGISEEAVAGVRRLPLMLYFASLGLGFILVEVVLSQEFILFLGNPLYSLAVVLFSVLVFSGIGAALSSRVKHPELALIAVIALAAVYPLILDDVFDRALMLPTPGRIAVSVALLAPLSVAMGMPFPLGLGRIARGDARLTAWAWGINGYMSVVGSVLTIGLGIAFGFQMVVWIGAGVYGVALLSAPLLAARHGGGDGEVEPEPEAVVDRSLLAESAEPSAS</sequence>
<evidence type="ECO:0000313" key="3">
    <source>
        <dbReference type="Proteomes" id="UP000316921"/>
    </source>
</evidence>
<dbReference type="RefSeq" id="WP_419191835.1">
    <property type="nucleotide sequence ID" value="NZ_CP036287.1"/>
</dbReference>
<feature type="transmembrane region" description="Helical" evidence="1">
    <location>
        <begin position="853"/>
        <end position="873"/>
    </location>
</feature>
<keyword evidence="3" id="KW-1185">Reference proteome</keyword>
<feature type="transmembrane region" description="Helical" evidence="1">
    <location>
        <begin position="198"/>
        <end position="215"/>
    </location>
</feature>
<keyword evidence="1" id="KW-1133">Transmembrane helix</keyword>
<feature type="transmembrane region" description="Helical" evidence="1">
    <location>
        <begin position="41"/>
        <end position="62"/>
    </location>
</feature>
<dbReference type="KEGG" id="pbap:Pla133_45050"/>
<feature type="transmembrane region" description="Helical" evidence="1">
    <location>
        <begin position="759"/>
        <end position="779"/>
    </location>
</feature>
<gene>
    <name evidence="2" type="primary">speE_2</name>
    <name evidence="2" type="ORF">Pla133_45050</name>
</gene>
<protein>
    <submittedName>
        <fullName evidence="2">Spermidine synthase</fullName>
        <ecNumber evidence="2">2.5.1.16</ecNumber>
    </submittedName>
</protein>
<feature type="transmembrane region" description="Helical" evidence="1">
    <location>
        <begin position="113"/>
        <end position="136"/>
    </location>
</feature>
<dbReference type="Gene3D" id="3.40.50.150">
    <property type="entry name" value="Vaccinia Virus protein VP39"/>
    <property type="match status" value="1"/>
</dbReference>
<evidence type="ECO:0000313" key="2">
    <source>
        <dbReference type="EMBL" id="QDU69386.1"/>
    </source>
</evidence>
<name>A0A518BR12_9BACT</name>
<accession>A0A518BR12</accession>
<feature type="transmembrane region" description="Helical" evidence="1">
    <location>
        <begin position="656"/>
        <end position="679"/>
    </location>
</feature>
<dbReference type="Proteomes" id="UP000316921">
    <property type="component" value="Chromosome"/>
</dbReference>
<dbReference type="EC" id="2.5.1.16" evidence="2"/>
<dbReference type="GO" id="GO:0004766">
    <property type="term" value="F:spermidine synthase activity"/>
    <property type="evidence" value="ECO:0007669"/>
    <property type="project" value="UniProtKB-EC"/>
</dbReference>
<proteinExistence type="predicted"/>
<feature type="transmembrane region" description="Helical" evidence="1">
    <location>
        <begin position="148"/>
        <end position="167"/>
    </location>
</feature>
<dbReference type="SUPFAM" id="SSF53335">
    <property type="entry name" value="S-adenosyl-L-methionine-dependent methyltransferases"/>
    <property type="match status" value="1"/>
</dbReference>
<evidence type="ECO:0000256" key="1">
    <source>
        <dbReference type="SAM" id="Phobius"/>
    </source>
</evidence>
<feature type="transmembrane region" description="Helical" evidence="1">
    <location>
        <begin position="825"/>
        <end position="847"/>
    </location>
</feature>
<feature type="transmembrane region" description="Helical" evidence="1">
    <location>
        <begin position="700"/>
        <end position="718"/>
    </location>
</feature>
<dbReference type="EMBL" id="CP036287">
    <property type="protein sequence ID" value="QDU69386.1"/>
    <property type="molecule type" value="Genomic_DNA"/>
</dbReference>
<feature type="transmembrane region" description="Helical" evidence="1">
    <location>
        <begin position="791"/>
        <end position="813"/>
    </location>
</feature>
<reference evidence="2 3" key="1">
    <citation type="submission" date="2019-02" db="EMBL/GenBank/DDBJ databases">
        <title>Deep-cultivation of Planctomycetes and their phenomic and genomic characterization uncovers novel biology.</title>
        <authorList>
            <person name="Wiegand S."/>
            <person name="Jogler M."/>
            <person name="Boedeker C."/>
            <person name="Pinto D."/>
            <person name="Vollmers J."/>
            <person name="Rivas-Marin E."/>
            <person name="Kohn T."/>
            <person name="Peeters S.H."/>
            <person name="Heuer A."/>
            <person name="Rast P."/>
            <person name="Oberbeckmann S."/>
            <person name="Bunk B."/>
            <person name="Jeske O."/>
            <person name="Meyerdierks A."/>
            <person name="Storesund J.E."/>
            <person name="Kallscheuer N."/>
            <person name="Luecker S."/>
            <person name="Lage O.M."/>
            <person name="Pohl T."/>
            <person name="Merkel B.J."/>
            <person name="Hornburger P."/>
            <person name="Mueller R.-W."/>
            <person name="Bruemmer F."/>
            <person name="Labrenz M."/>
            <person name="Spormann A.M."/>
            <person name="Op den Camp H."/>
            <person name="Overmann J."/>
            <person name="Amann R."/>
            <person name="Jetten M.S.M."/>
            <person name="Mascher T."/>
            <person name="Medema M.H."/>
            <person name="Devos D.P."/>
            <person name="Kaster A.-K."/>
            <person name="Ovreas L."/>
            <person name="Rohde M."/>
            <person name="Galperin M.Y."/>
            <person name="Jogler C."/>
        </authorList>
    </citation>
    <scope>NUCLEOTIDE SEQUENCE [LARGE SCALE GENOMIC DNA]</scope>
    <source>
        <strain evidence="2 3">Pla133</strain>
    </source>
</reference>
<feature type="transmembrane region" description="Helical" evidence="1">
    <location>
        <begin position="74"/>
        <end position="93"/>
    </location>
</feature>
<organism evidence="2 3">
    <name type="scientific">Engelhardtia mirabilis</name>
    <dbReference type="NCBI Taxonomy" id="2528011"/>
    <lineage>
        <taxon>Bacteria</taxon>
        <taxon>Pseudomonadati</taxon>
        <taxon>Planctomycetota</taxon>
        <taxon>Planctomycetia</taxon>
        <taxon>Planctomycetia incertae sedis</taxon>
        <taxon>Engelhardtia</taxon>
    </lineage>
</organism>
<dbReference type="InterPro" id="IPR029063">
    <property type="entry name" value="SAM-dependent_MTases_sf"/>
</dbReference>
<dbReference type="AlphaFoldDB" id="A0A518BR12"/>
<keyword evidence="1" id="KW-0812">Transmembrane</keyword>
<keyword evidence="1" id="KW-0472">Membrane</keyword>
<keyword evidence="2" id="KW-0808">Transferase</keyword>
<feature type="transmembrane region" description="Helical" evidence="1">
    <location>
        <begin position="173"/>
        <end position="191"/>
    </location>
</feature>